<evidence type="ECO:0000256" key="6">
    <source>
        <dbReference type="ARBA" id="ARBA00022679"/>
    </source>
</evidence>
<dbReference type="Pfam" id="PF00512">
    <property type="entry name" value="HisKA"/>
    <property type="match status" value="1"/>
</dbReference>
<dbReference type="InterPro" id="IPR003661">
    <property type="entry name" value="HisK_dim/P_dom"/>
</dbReference>
<reference evidence="18 19" key="1">
    <citation type="journal article" date="2013" name="Front. Microbiol.">
        <title>The genome of Nitrospina gracilis illuminates the metabolism and evolution of the major marine nitrite oxidizer.</title>
        <authorList>
            <person name="Luecker S."/>
            <person name="Nowka B."/>
            <person name="Rattei T."/>
            <person name="Spieck E."/>
            <person name="and Daims H."/>
        </authorList>
    </citation>
    <scope>NUCLEOTIDE SEQUENCE [LARGE SCALE GENOMIC DNA]</scope>
    <source>
        <strain evidence="18 19">3/211</strain>
    </source>
</reference>
<evidence type="ECO:0000313" key="19">
    <source>
        <dbReference type="Proteomes" id="UP000011704"/>
    </source>
</evidence>
<dbReference type="InterPro" id="IPR033479">
    <property type="entry name" value="dCache_1"/>
</dbReference>
<dbReference type="CDD" id="cd00082">
    <property type="entry name" value="HisKA"/>
    <property type="match status" value="1"/>
</dbReference>
<evidence type="ECO:0000256" key="13">
    <source>
        <dbReference type="PROSITE-ProRule" id="PRU00169"/>
    </source>
</evidence>
<accession>M1ZCX8</accession>
<protein>
    <recommendedName>
        <fullName evidence="3">histidine kinase</fullName>
        <ecNumber evidence="3">2.7.13.3</ecNumber>
    </recommendedName>
</protein>
<proteinExistence type="predicted"/>
<evidence type="ECO:0000256" key="5">
    <source>
        <dbReference type="ARBA" id="ARBA00022553"/>
    </source>
</evidence>
<feature type="domain" description="HAMP" evidence="17">
    <location>
        <begin position="355"/>
        <end position="407"/>
    </location>
</feature>
<dbReference type="PROSITE" id="PS50885">
    <property type="entry name" value="HAMP"/>
    <property type="match status" value="1"/>
</dbReference>
<evidence type="ECO:0000256" key="9">
    <source>
        <dbReference type="ARBA" id="ARBA00022777"/>
    </source>
</evidence>
<dbReference type="GO" id="GO:0005524">
    <property type="term" value="F:ATP binding"/>
    <property type="evidence" value="ECO:0007669"/>
    <property type="project" value="UniProtKB-KW"/>
</dbReference>
<keyword evidence="4" id="KW-1003">Cell membrane</keyword>
<dbReference type="InterPro" id="IPR001789">
    <property type="entry name" value="Sig_transdc_resp-reg_receiver"/>
</dbReference>
<dbReference type="InterPro" id="IPR036097">
    <property type="entry name" value="HisK_dim/P_sf"/>
</dbReference>
<dbReference type="SUPFAM" id="SSF158472">
    <property type="entry name" value="HAMP domain-like"/>
    <property type="match status" value="1"/>
</dbReference>
<dbReference type="Gene3D" id="3.30.450.20">
    <property type="entry name" value="PAS domain"/>
    <property type="match status" value="2"/>
</dbReference>
<keyword evidence="11 14" id="KW-1133">Transmembrane helix</keyword>
<dbReference type="Pfam" id="PF00672">
    <property type="entry name" value="HAMP"/>
    <property type="match status" value="1"/>
</dbReference>
<dbReference type="PROSITE" id="PS50110">
    <property type="entry name" value="RESPONSE_REGULATORY"/>
    <property type="match status" value="1"/>
</dbReference>
<dbReference type="InterPro" id="IPR011006">
    <property type="entry name" value="CheY-like_superfamily"/>
</dbReference>
<name>M1ZCX8_NITG3</name>
<dbReference type="InterPro" id="IPR004358">
    <property type="entry name" value="Sig_transdc_His_kin-like_C"/>
</dbReference>
<evidence type="ECO:0000256" key="11">
    <source>
        <dbReference type="ARBA" id="ARBA00022989"/>
    </source>
</evidence>
<keyword evidence="19" id="KW-1185">Reference proteome</keyword>
<dbReference type="Proteomes" id="UP000011704">
    <property type="component" value="Unassembled WGS sequence"/>
</dbReference>
<dbReference type="PRINTS" id="PR00344">
    <property type="entry name" value="BCTRLSENSOR"/>
</dbReference>
<dbReference type="OrthoDB" id="9809348at2"/>
<dbReference type="SMART" id="SM00387">
    <property type="entry name" value="HATPase_c"/>
    <property type="match status" value="1"/>
</dbReference>
<dbReference type="Pfam" id="PF02518">
    <property type="entry name" value="HATPase_c"/>
    <property type="match status" value="1"/>
</dbReference>
<dbReference type="InterPro" id="IPR005467">
    <property type="entry name" value="His_kinase_dom"/>
</dbReference>
<keyword evidence="7 14" id="KW-0812">Transmembrane</keyword>
<comment type="catalytic activity">
    <reaction evidence="1">
        <text>ATP + protein L-histidine = ADP + protein N-phospho-L-histidine.</text>
        <dbReference type="EC" id="2.7.13.3"/>
    </reaction>
</comment>
<dbReference type="HOGENOM" id="CLU_000445_114_10_0"/>
<dbReference type="PANTHER" id="PTHR43047">
    <property type="entry name" value="TWO-COMPONENT HISTIDINE PROTEIN KINASE"/>
    <property type="match status" value="1"/>
</dbReference>
<dbReference type="EMBL" id="CAQJ01000068">
    <property type="protein sequence ID" value="CCQ91243.1"/>
    <property type="molecule type" value="Genomic_DNA"/>
</dbReference>
<dbReference type="InterPro" id="IPR003660">
    <property type="entry name" value="HAMP_dom"/>
</dbReference>
<dbReference type="Gene3D" id="1.10.287.130">
    <property type="match status" value="1"/>
</dbReference>
<feature type="modified residue" description="4-aspartylphosphate" evidence="13">
    <location>
        <position position="733"/>
    </location>
</feature>
<keyword evidence="9 18" id="KW-0418">Kinase</keyword>
<comment type="caution">
    <text evidence="18">The sequence shown here is derived from an EMBL/GenBank/DDBJ whole genome shotgun (WGS) entry which is preliminary data.</text>
</comment>
<evidence type="ECO:0000256" key="12">
    <source>
        <dbReference type="ARBA" id="ARBA00023136"/>
    </source>
</evidence>
<evidence type="ECO:0000256" key="4">
    <source>
        <dbReference type="ARBA" id="ARBA00022475"/>
    </source>
</evidence>
<keyword evidence="8" id="KW-0547">Nucleotide-binding</keyword>
<dbReference type="RefSeq" id="WP_005009696.1">
    <property type="nucleotide sequence ID" value="NZ_HG422173.1"/>
</dbReference>
<dbReference type="Gene3D" id="3.40.50.2300">
    <property type="match status" value="1"/>
</dbReference>
<dbReference type="Pfam" id="PF00072">
    <property type="entry name" value="Response_reg"/>
    <property type="match status" value="1"/>
</dbReference>
<dbReference type="CDD" id="cd06225">
    <property type="entry name" value="HAMP"/>
    <property type="match status" value="1"/>
</dbReference>
<organism evidence="18 19">
    <name type="scientific">Nitrospina gracilis (strain 3/211)</name>
    <dbReference type="NCBI Taxonomy" id="1266370"/>
    <lineage>
        <taxon>Bacteria</taxon>
        <taxon>Pseudomonadati</taxon>
        <taxon>Nitrospinota/Tectimicrobiota group</taxon>
        <taxon>Nitrospinota</taxon>
        <taxon>Nitrospinia</taxon>
        <taxon>Nitrospinales</taxon>
        <taxon>Nitrospinaceae</taxon>
        <taxon>Nitrospina</taxon>
    </lineage>
</organism>
<dbReference type="Gene3D" id="1.10.8.500">
    <property type="entry name" value="HAMP domain in histidine kinase"/>
    <property type="match status" value="1"/>
</dbReference>
<dbReference type="CDD" id="cd16922">
    <property type="entry name" value="HATPase_EvgS-ArcB-TorS-like"/>
    <property type="match status" value="1"/>
</dbReference>
<evidence type="ECO:0000256" key="10">
    <source>
        <dbReference type="ARBA" id="ARBA00022840"/>
    </source>
</evidence>
<evidence type="ECO:0000256" key="7">
    <source>
        <dbReference type="ARBA" id="ARBA00022692"/>
    </source>
</evidence>
<dbReference type="FunCoup" id="M1ZCX8">
    <property type="interactions" value="92"/>
</dbReference>
<dbReference type="PANTHER" id="PTHR43047:SF72">
    <property type="entry name" value="OSMOSENSING HISTIDINE PROTEIN KINASE SLN1"/>
    <property type="match status" value="1"/>
</dbReference>
<dbReference type="Pfam" id="PF02743">
    <property type="entry name" value="dCache_1"/>
    <property type="match status" value="1"/>
</dbReference>
<keyword evidence="10" id="KW-0067">ATP-binding</keyword>
<feature type="domain" description="Histidine kinase" evidence="15">
    <location>
        <begin position="443"/>
        <end position="660"/>
    </location>
</feature>
<evidence type="ECO:0000256" key="2">
    <source>
        <dbReference type="ARBA" id="ARBA00004651"/>
    </source>
</evidence>
<comment type="subcellular location">
    <subcellularLocation>
        <location evidence="2">Cell membrane</location>
        <topology evidence="2">Multi-pass membrane protein</topology>
    </subcellularLocation>
</comment>
<dbReference type="GO" id="GO:0005886">
    <property type="term" value="C:plasma membrane"/>
    <property type="evidence" value="ECO:0007669"/>
    <property type="project" value="UniProtKB-SubCell"/>
</dbReference>
<evidence type="ECO:0000313" key="18">
    <source>
        <dbReference type="EMBL" id="CCQ91243.1"/>
    </source>
</evidence>
<keyword evidence="12 14" id="KW-0472">Membrane</keyword>
<keyword evidence="5 13" id="KW-0597">Phosphoprotein</keyword>
<dbReference type="STRING" id="1266370.NITGR_610001"/>
<dbReference type="SUPFAM" id="SSF52172">
    <property type="entry name" value="CheY-like"/>
    <property type="match status" value="1"/>
</dbReference>
<dbReference type="Gene3D" id="3.30.565.10">
    <property type="entry name" value="Histidine kinase-like ATPase, C-terminal domain"/>
    <property type="match status" value="1"/>
</dbReference>
<dbReference type="SUPFAM" id="SSF47384">
    <property type="entry name" value="Homodimeric domain of signal transducing histidine kinase"/>
    <property type="match status" value="1"/>
</dbReference>
<evidence type="ECO:0000256" key="14">
    <source>
        <dbReference type="SAM" id="Phobius"/>
    </source>
</evidence>
<dbReference type="GO" id="GO:0000155">
    <property type="term" value="F:phosphorelay sensor kinase activity"/>
    <property type="evidence" value="ECO:0007669"/>
    <property type="project" value="InterPro"/>
</dbReference>
<dbReference type="SMART" id="SM00388">
    <property type="entry name" value="HisKA"/>
    <property type="match status" value="1"/>
</dbReference>
<evidence type="ECO:0000256" key="1">
    <source>
        <dbReference type="ARBA" id="ARBA00000085"/>
    </source>
</evidence>
<sequence>MKLKPKVYLFVFGISLAVGLSVYSLIQQFESVLENRIGSEIHDLTEDAMDTVDRSLFLRVEEVELQPLDMFIDRLFERSNHEYASMPDREGFIARTDEDWKKGLDTPETRNILLNPLSREFENKIRFLNNKFKFYLFSEIFAVNRYGVIMGAYPRTTDFYQADETWYQNAVQSPDDLSIEDVQYDESSNAFTLKISKKVTDGKGRYEGLVRAGLNIELFEEILNDSRKKSELKSLKLFLLNTSGEILVFAASPLVPKPVNLAKYFGQKHPQWEEIKRLQNEGRGFKYGPTEYGPSLMAYTISDGWQNFKGIGWSLVTIVDEEEVLAPVSDLKLHLLTGFLIVSLILVVTVGAFIRHTLRPIERLTRQTEAISHGNWDVDLAVDSKDEVGLLARSFNRMTSVIKKHQEELEEQVIERTQRAFQAEKKAKEAREMDNAKSQFLVNMSHEIRTPLNAILGYSQILRRDSNLTDVQKEKINMVYRSGDHLLSLINDILDVSKIEAEKESMDRHEFNLTNLIQQLAEITRVDCEQKELQFKLEAFPLDEELWVWGDQGKLRRVLVKLLSNATKFTDKGGVLFRVTSKANDEYRFEIIDTGPGFPPEEHALIFEPFRQGKEGRRKGGTGMGLTIAKRLVQIMESQLKFESKPGKGTRFFFSLNLVSMNRKTDDGSIPGSLERKTSSHAIKVLLVDDNPDNLDILRELISTLGVEVKSAEDGEKGLKIVEEWKPDILFVDQNMPGMSGIEVMKEIHKKYGQKQFKFVIATASTLTHQTREFLQEGADAVLRKPVVFEELANLFRDLMKSRFIAEESEPEPPPPPEETKKDSMKKLDYGSITIPHSLWNRLERSARMGLFMDLEKNIHKLKDLGDKEAQLADRMHALCKSYESKKIQEILKKVMYTEN</sequence>
<dbReference type="AlphaFoldDB" id="M1ZCX8"/>
<dbReference type="SUPFAM" id="SSF55874">
    <property type="entry name" value="ATPase domain of HSP90 chaperone/DNA topoisomerase II/histidine kinase"/>
    <property type="match status" value="1"/>
</dbReference>
<dbReference type="EC" id="2.7.13.3" evidence="3"/>
<feature type="domain" description="Response regulatory" evidence="16">
    <location>
        <begin position="684"/>
        <end position="800"/>
    </location>
</feature>
<evidence type="ECO:0000259" key="15">
    <source>
        <dbReference type="PROSITE" id="PS50109"/>
    </source>
</evidence>
<dbReference type="InterPro" id="IPR036890">
    <property type="entry name" value="HATPase_C_sf"/>
</dbReference>
<evidence type="ECO:0000259" key="16">
    <source>
        <dbReference type="PROSITE" id="PS50110"/>
    </source>
</evidence>
<dbReference type="GO" id="GO:0009927">
    <property type="term" value="F:histidine phosphotransfer kinase activity"/>
    <property type="evidence" value="ECO:0007669"/>
    <property type="project" value="TreeGrafter"/>
</dbReference>
<evidence type="ECO:0000256" key="3">
    <source>
        <dbReference type="ARBA" id="ARBA00012438"/>
    </source>
</evidence>
<evidence type="ECO:0000256" key="8">
    <source>
        <dbReference type="ARBA" id="ARBA00022741"/>
    </source>
</evidence>
<dbReference type="CDD" id="cd17546">
    <property type="entry name" value="REC_hyHK_CKI1_RcsC-like"/>
    <property type="match status" value="1"/>
</dbReference>
<gene>
    <name evidence="18" type="ORF">NITGR_610001</name>
</gene>
<dbReference type="SMART" id="SM00448">
    <property type="entry name" value="REC"/>
    <property type="match status" value="1"/>
</dbReference>
<evidence type="ECO:0000259" key="17">
    <source>
        <dbReference type="PROSITE" id="PS50885"/>
    </source>
</evidence>
<keyword evidence="6 18" id="KW-0808">Transferase</keyword>
<feature type="transmembrane region" description="Helical" evidence="14">
    <location>
        <begin position="6"/>
        <end position="26"/>
    </location>
</feature>
<dbReference type="SMART" id="SM00304">
    <property type="entry name" value="HAMP"/>
    <property type="match status" value="1"/>
</dbReference>
<dbReference type="InParanoid" id="M1ZCX8"/>
<dbReference type="PROSITE" id="PS50109">
    <property type="entry name" value="HIS_KIN"/>
    <property type="match status" value="1"/>
</dbReference>
<dbReference type="InterPro" id="IPR003594">
    <property type="entry name" value="HATPase_dom"/>
</dbReference>
<dbReference type="FunFam" id="1.10.287.130:FF:000004">
    <property type="entry name" value="Ethylene receptor 1"/>
    <property type="match status" value="1"/>
</dbReference>